<evidence type="ECO:0000313" key="2">
    <source>
        <dbReference type="EMBL" id="GIL47396.1"/>
    </source>
</evidence>
<dbReference type="EMBL" id="BNCO01000004">
    <property type="protein sequence ID" value="GIL47396.1"/>
    <property type="molecule type" value="Genomic_DNA"/>
</dbReference>
<accession>A0A8J4ATQ9</accession>
<organism evidence="2 3">
    <name type="scientific">Volvox africanus</name>
    <dbReference type="NCBI Taxonomy" id="51714"/>
    <lineage>
        <taxon>Eukaryota</taxon>
        <taxon>Viridiplantae</taxon>
        <taxon>Chlorophyta</taxon>
        <taxon>core chlorophytes</taxon>
        <taxon>Chlorophyceae</taxon>
        <taxon>CS clade</taxon>
        <taxon>Chlamydomonadales</taxon>
        <taxon>Volvocaceae</taxon>
        <taxon>Volvox</taxon>
    </lineage>
</organism>
<name>A0A8J4ATQ9_9CHLO</name>
<evidence type="ECO:0000313" key="3">
    <source>
        <dbReference type="Proteomes" id="UP000747399"/>
    </source>
</evidence>
<comment type="caution">
    <text evidence="2">The sequence shown here is derived from an EMBL/GenBank/DDBJ whole genome shotgun (WGS) entry which is preliminary data.</text>
</comment>
<feature type="compositionally biased region" description="Basic and acidic residues" evidence="1">
    <location>
        <begin position="95"/>
        <end position="105"/>
    </location>
</feature>
<proteinExistence type="predicted"/>
<sequence length="105" mass="10567">ASLIDSSSGRLGLLLASSAPSAEGASATSSSSALRFLPVDFLDGGVFFSANFFDAPRFSFLARFLGCSSGSGASSSASSDGSSSASSSASSSDSAFRDRFFFEES</sequence>
<gene>
    <name evidence="2" type="ORF">Vafri_4221</name>
</gene>
<feature type="compositionally biased region" description="Low complexity" evidence="1">
    <location>
        <begin position="68"/>
        <end position="94"/>
    </location>
</feature>
<keyword evidence="3" id="KW-1185">Reference proteome</keyword>
<dbReference type="Proteomes" id="UP000747399">
    <property type="component" value="Unassembled WGS sequence"/>
</dbReference>
<protein>
    <submittedName>
        <fullName evidence="2">Uncharacterized protein</fullName>
    </submittedName>
</protein>
<dbReference type="AlphaFoldDB" id="A0A8J4ATQ9"/>
<feature type="region of interest" description="Disordered" evidence="1">
    <location>
        <begin position="68"/>
        <end position="105"/>
    </location>
</feature>
<reference evidence="2" key="1">
    <citation type="journal article" date="2021" name="Proc. Natl. Acad. Sci. U.S.A.">
        <title>Three genomes in the algal genus Volvox reveal the fate of a haploid sex-determining region after a transition to homothallism.</title>
        <authorList>
            <person name="Yamamoto K."/>
            <person name="Hamaji T."/>
            <person name="Kawai-Toyooka H."/>
            <person name="Matsuzaki R."/>
            <person name="Takahashi F."/>
            <person name="Nishimura Y."/>
            <person name="Kawachi M."/>
            <person name="Noguchi H."/>
            <person name="Minakuchi Y."/>
            <person name="Umen J.G."/>
            <person name="Toyoda A."/>
            <person name="Nozaki H."/>
        </authorList>
    </citation>
    <scope>NUCLEOTIDE SEQUENCE</scope>
    <source>
        <strain evidence="2">NIES-3780</strain>
    </source>
</reference>
<evidence type="ECO:0000256" key="1">
    <source>
        <dbReference type="SAM" id="MobiDB-lite"/>
    </source>
</evidence>
<feature type="non-terminal residue" evidence="2">
    <location>
        <position position="105"/>
    </location>
</feature>